<dbReference type="AlphaFoldDB" id="A0AAE1R677"/>
<organism evidence="1 2">
    <name type="scientific">Anisodus tanguticus</name>
    <dbReference type="NCBI Taxonomy" id="243964"/>
    <lineage>
        <taxon>Eukaryota</taxon>
        <taxon>Viridiplantae</taxon>
        <taxon>Streptophyta</taxon>
        <taxon>Embryophyta</taxon>
        <taxon>Tracheophyta</taxon>
        <taxon>Spermatophyta</taxon>
        <taxon>Magnoliopsida</taxon>
        <taxon>eudicotyledons</taxon>
        <taxon>Gunneridae</taxon>
        <taxon>Pentapetalae</taxon>
        <taxon>asterids</taxon>
        <taxon>lamiids</taxon>
        <taxon>Solanales</taxon>
        <taxon>Solanaceae</taxon>
        <taxon>Solanoideae</taxon>
        <taxon>Hyoscyameae</taxon>
        <taxon>Anisodus</taxon>
    </lineage>
</organism>
<protein>
    <submittedName>
        <fullName evidence="1">Uncharacterized protein</fullName>
    </submittedName>
</protein>
<proteinExistence type="predicted"/>
<dbReference type="Proteomes" id="UP001291623">
    <property type="component" value="Unassembled WGS sequence"/>
</dbReference>
<gene>
    <name evidence="1" type="ORF">RND71_034933</name>
</gene>
<evidence type="ECO:0000313" key="1">
    <source>
        <dbReference type="EMBL" id="KAK4344757.1"/>
    </source>
</evidence>
<accession>A0AAE1R677</accession>
<comment type="caution">
    <text evidence="1">The sequence shown here is derived from an EMBL/GenBank/DDBJ whole genome shotgun (WGS) entry which is preliminary data.</text>
</comment>
<sequence length="70" mass="8233">MLALADEKELVSLRLPSKISRRQKYERVAVIIKTLVVESTLEDSYGDARWKNNFEQSDADDSRKWAKYRD</sequence>
<evidence type="ECO:0000313" key="2">
    <source>
        <dbReference type="Proteomes" id="UP001291623"/>
    </source>
</evidence>
<dbReference type="EMBL" id="JAVYJV010000019">
    <property type="protein sequence ID" value="KAK4344757.1"/>
    <property type="molecule type" value="Genomic_DNA"/>
</dbReference>
<name>A0AAE1R677_9SOLA</name>
<keyword evidence="2" id="KW-1185">Reference proteome</keyword>
<reference evidence="1" key="1">
    <citation type="submission" date="2023-12" db="EMBL/GenBank/DDBJ databases">
        <title>Genome assembly of Anisodus tanguticus.</title>
        <authorList>
            <person name="Wang Y.-J."/>
        </authorList>
    </citation>
    <scope>NUCLEOTIDE SEQUENCE</scope>
    <source>
        <strain evidence="1">KB-2021</strain>
        <tissue evidence="1">Leaf</tissue>
    </source>
</reference>